<evidence type="ECO:0000313" key="3">
    <source>
        <dbReference type="EMBL" id="MFF5924333.1"/>
    </source>
</evidence>
<dbReference type="InterPro" id="IPR047951">
    <property type="entry name" value="Transpos_ISL3"/>
</dbReference>
<protein>
    <submittedName>
        <fullName evidence="3">Helix-turn-helix domain-containing protein</fullName>
    </submittedName>
</protein>
<evidence type="ECO:0000256" key="1">
    <source>
        <dbReference type="SAM" id="MobiDB-lite"/>
    </source>
</evidence>
<evidence type="ECO:0000259" key="2">
    <source>
        <dbReference type="PROSITE" id="PS50531"/>
    </source>
</evidence>
<dbReference type="InterPro" id="IPR017894">
    <property type="entry name" value="HTH_IS21_transposase_type"/>
</dbReference>
<dbReference type="PANTHER" id="PTHR33498:SF1">
    <property type="entry name" value="TRANSPOSASE FOR INSERTION SEQUENCE ELEMENT IS1557"/>
    <property type="match status" value="1"/>
</dbReference>
<dbReference type="PROSITE" id="PS50531">
    <property type="entry name" value="HTH_IS21"/>
    <property type="match status" value="1"/>
</dbReference>
<dbReference type="PANTHER" id="PTHR33498">
    <property type="entry name" value="TRANSPOSASE FOR INSERTION SEQUENCE ELEMENT IS1557"/>
    <property type="match status" value="1"/>
</dbReference>
<accession>A0ABW6Y3I1</accession>
<feature type="compositionally biased region" description="Basic residues" evidence="1">
    <location>
        <begin position="217"/>
        <end position="234"/>
    </location>
</feature>
<gene>
    <name evidence="3" type="ORF">ACFY8C_39385</name>
</gene>
<evidence type="ECO:0000313" key="4">
    <source>
        <dbReference type="Proteomes" id="UP001602370"/>
    </source>
</evidence>
<comment type="caution">
    <text evidence="3">The sequence shown here is derived from an EMBL/GenBank/DDBJ whole genome shotgun (WGS) entry which is preliminary data.</text>
</comment>
<feature type="domain" description="HTH IS21-type" evidence="2">
    <location>
        <begin position="73"/>
        <end position="136"/>
    </location>
</feature>
<organism evidence="3 4">
    <name type="scientific">Streptomyces flavochromogenes</name>
    <dbReference type="NCBI Taxonomy" id="68199"/>
    <lineage>
        <taxon>Bacteria</taxon>
        <taxon>Bacillati</taxon>
        <taxon>Actinomycetota</taxon>
        <taxon>Actinomycetes</taxon>
        <taxon>Kitasatosporales</taxon>
        <taxon>Streptomycetaceae</taxon>
        <taxon>Streptomyces</taxon>
    </lineage>
</organism>
<proteinExistence type="predicted"/>
<dbReference type="EMBL" id="JBIBDZ010000023">
    <property type="protein sequence ID" value="MFF5924333.1"/>
    <property type="molecule type" value="Genomic_DNA"/>
</dbReference>
<reference evidence="3 4" key="1">
    <citation type="submission" date="2024-10" db="EMBL/GenBank/DDBJ databases">
        <title>The Natural Products Discovery Center: Release of the First 8490 Sequenced Strains for Exploring Actinobacteria Biosynthetic Diversity.</title>
        <authorList>
            <person name="Kalkreuter E."/>
            <person name="Kautsar S.A."/>
            <person name="Yang D."/>
            <person name="Bader C.D."/>
            <person name="Teijaro C.N."/>
            <person name="Fluegel L."/>
            <person name="Davis C.M."/>
            <person name="Simpson J.R."/>
            <person name="Lauterbach L."/>
            <person name="Steele A.D."/>
            <person name="Gui C."/>
            <person name="Meng S."/>
            <person name="Li G."/>
            <person name="Viehrig K."/>
            <person name="Ye F."/>
            <person name="Su P."/>
            <person name="Kiefer A.F."/>
            <person name="Nichols A."/>
            <person name="Cepeda A.J."/>
            <person name="Yan W."/>
            <person name="Fan B."/>
            <person name="Jiang Y."/>
            <person name="Adhikari A."/>
            <person name="Zheng C.-J."/>
            <person name="Schuster L."/>
            <person name="Cowan T.M."/>
            <person name="Smanski M.J."/>
            <person name="Chevrette M.G."/>
            <person name="De Carvalho L.P.S."/>
            <person name="Shen B."/>
        </authorList>
    </citation>
    <scope>NUCLEOTIDE SEQUENCE [LARGE SCALE GENOMIC DNA]</scope>
    <source>
        <strain evidence="3 4">NPDC012605</strain>
    </source>
</reference>
<name>A0ABW6Y3I1_9ACTN</name>
<dbReference type="SUPFAM" id="SSF46689">
    <property type="entry name" value="Homeodomain-like"/>
    <property type="match status" value="1"/>
</dbReference>
<dbReference type="InterPro" id="IPR009057">
    <property type="entry name" value="Homeodomain-like_sf"/>
</dbReference>
<dbReference type="RefSeq" id="WP_388312241.1">
    <property type="nucleotide sequence ID" value="NZ_JBIBDZ010000023.1"/>
</dbReference>
<dbReference type="Proteomes" id="UP001602370">
    <property type="component" value="Unassembled WGS sequence"/>
</dbReference>
<sequence length="300" mass="32524">MPTPRAPAAVQVADRFHLWQGLGRAVETRVAAHRDCLRNPSPSSALPEAGVGASGRPQNDAEPVGRRAERKKAAHALVHEMLAQGHSRRAIARHLGWGLNTVLRYANAARWQDTIRDNRPRPSRLDPYKPYLERRFAEGCTSVTRLHGELVAERAPVTYGMVRAHIATLRRAPAAAPPRPPTGPAGDRLAHPAPRDPDRGGPGRSEGRSGPLPRTGHGGRTRPRFRRDAHRPPRLHTPAVDASRLPGLTGFALHLRRDLDAVTAGLTLDWNSGSIEGAVNRIKKISGSSTVEPGSDYSAS</sequence>
<dbReference type="Gene3D" id="1.10.10.60">
    <property type="entry name" value="Homeodomain-like"/>
    <property type="match status" value="1"/>
</dbReference>
<dbReference type="InterPro" id="IPR006120">
    <property type="entry name" value="Resolvase_HTH_dom"/>
</dbReference>
<feature type="compositionally biased region" description="Basic and acidic residues" evidence="1">
    <location>
        <begin position="188"/>
        <end position="207"/>
    </location>
</feature>
<feature type="region of interest" description="Disordered" evidence="1">
    <location>
        <begin position="37"/>
        <end position="66"/>
    </location>
</feature>
<dbReference type="Pfam" id="PF02796">
    <property type="entry name" value="HTH_7"/>
    <property type="match status" value="1"/>
</dbReference>
<feature type="region of interest" description="Disordered" evidence="1">
    <location>
        <begin position="170"/>
        <end position="242"/>
    </location>
</feature>
<keyword evidence="4" id="KW-1185">Reference proteome</keyword>